<dbReference type="GO" id="GO:0008121">
    <property type="term" value="F:quinol-cytochrome-c reductase activity"/>
    <property type="evidence" value="ECO:0007669"/>
    <property type="project" value="InterPro"/>
</dbReference>
<comment type="cofactor">
    <cofactor evidence="11">
        <name>[2Fe-2S] cluster</name>
        <dbReference type="ChEBI" id="CHEBI:190135"/>
    </cofactor>
</comment>
<proteinExistence type="inferred from homology"/>
<evidence type="ECO:0000256" key="7">
    <source>
        <dbReference type="ARBA" id="ARBA00023004"/>
    </source>
</evidence>
<evidence type="ECO:0000259" key="12">
    <source>
        <dbReference type="PROSITE" id="PS51296"/>
    </source>
</evidence>
<dbReference type="PROSITE" id="PS51296">
    <property type="entry name" value="RIESKE"/>
    <property type="match status" value="1"/>
</dbReference>
<dbReference type="SUPFAM" id="SSF50022">
    <property type="entry name" value="ISP domain"/>
    <property type="match status" value="1"/>
</dbReference>
<evidence type="ECO:0000256" key="4">
    <source>
        <dbReference type="ARBA" id="ARBA00022714"/>
    </source>
</evidence>
<gene>
    <name evidence="13" type="ORF">CSUI_002953</name>
</gene>
<keyword evidence="4" id="KW-0001">2Fe-2S</keyword>
<dbReference type="GeneID" id="94426362"/>
<dbReference type="Pfam" id="PF00355">
    <property type="entry name" value="Rieske"/>
    <property type="match status" value="1"/>
</dbReference>
<keyword evidence="8" id="KW-0411">Iron-sulfur</keyword>
<comment type="subcellular location">
    <subcellularLocation>
        <location evidence="1">Membrane</location>
        <topology evidence="1">Single-pass membrane protein</topology>
    </subcellularLocation>
</comment>
<name>A0A2C6L6R5_9APIC</name>
<dbReference type="SUPFAM" id="SSF81502">
    <property type="entry name" value="ISP transmembrane anchor"/>
    <property type="match status" value="1"/>
</dbReference>
<dbReference type="GO" id="GO:0046872">
    <property type="term" value="F:metal ion binding"/>
    <property type="evidence" value="ECO:0007669"/>
    <property type="project" value="UniProtKB-KW"/>
</dbReference>
<dbReference type="GO" id="GO:0016020">
    <property type="term" value="C:membrane"/>
    <property type="evidence" value="ECO:0007669"/>
    <property type="project" value="UniProtKB-SubCell"/>
</dbReference>
<dbReference type="EMBL" id="MIGC01001241">
    <property type="protein sequence ID" value="PHJ23195.1"/>
    <property type="molecule type" value="Genomic_DNA"/>
</dbReference>
<dbReference type="Proteomes" id="UP000221165">
    <property type="component" value="Unassembled WGS sequence"/>
</dbReference>
<evidence type="ECO:0000256" key="10">
    <source>
        <dbReference type="ARBA" id="ARBA00023157"/>
    </source>
</evidence>
<sequence>MAASSSLSHSTLFLSSSSSSLLKLTTSSYPLRNPLRNRNAHFSSLSLSGKKNTFPAALLSSSPTIAAAPPSSLIHASFSLHNKRPFSVFSHNIRPDKYELPSSEDPLYYNRFDQAEHPALWHLEEQEQKKHLDSKIDDVAQLVQPISSPHQTFGWMKRLRYWHYKETAEPTFPRTPDLSKGELASGATVTRTTVWNDPNEPAIVSIGRFTPDHFRPVGAAENIPNPDSMNSDAHPDFREYRLGPGSVDRRPFVYFMSASYFFITASMMRSFLCKWVHFWWVSRDMLAAGTTEVDLRPIAEGTTAVFKWRGKPVFVRHRTPDDIAAAQKDDALIGTMKDPQLDSERCPRPEWLINIGVCTHLGCIPTNGGNFGGWFCPCHGSHYDTSGRIRLGPAPANLEIPPIEFLDDHTVKLG</sequence>
<evidence type="ECO:0000256" key="11">
    <source>
        <dbReference type="ARBA" id="ARBA00034078"/>
    </source>
</evidence>
<accession>A0A2C6L6R5</accession>
<dbReference type="InterPro" id="IPR014349">
    <property type="entry name" value="Rieske_Fe-S_prot"/>
</dbReference>
<dbReference type="Gene3D" id="2.102.10.10">
    <property type="entry name" value="Rieske [2Fe-2S] iron-sulphur domain"/>
    <property type="match status" value="1"/>
</dbReference>
<dbReference type="InterPro" id="IPR005805">
    <property type="entry name" value="Rieske_Fe-S_prot_C"/>
</dbReference>
<evidence type="ECO:0000256" key="9">
    <source>
        <dbReference type="ARBA" id="ARBA00023136"/>
    </source>
</evidence>
<dbReference type="VEuPathDB" id="ToxoDB:CSUI_002953"/>
<dbReference type="GO" id="GO:0051537">
    <property type="term" value="F:2 iron, 2 sulfur cluster binding"/>
    <property type="evidence" value="ECO:0007669"/>
    <property type="project" value="UniProtKB-KW"/>
</dbReference>
<reference evidence="13 14" key="1">
    <citation type="journal article" date="2017" name="Int. J. Parasitol.">
        <title>The genome of the protozoan parasite Cystoisospora suis and a reverse vaccinology approach to identify vaccine candidates.</title>
        <authorList>
            <person name="Palmieri N."/>
            <person name="Shrestha A."/>
            <person name="Ruttkowski B."/>
            <person name="Beck T."/>
            <person name="Vogl C."/>
            <person name="Tomley F."/>
            <person name="Blake D.P."/>
            <person name="Joachim A."/>
        </authorList>
    </citation>
    <scope>NUCLEOTIDE SEQUENCE [LARGE SCALE GENOMIC DNA]</scope>
    <source>
        <strain evidence="13 14">Wien I</strain>
    </source>
</reference>
<dbReference type="FunFam" id="2.102.10.10:FF:000001">
    <property type="entry name" value="Cytochrome b-c1 complex subunit Rieske, mitochondrial"/>
    <property type="match status" value="1"/>
</dbReference>
<keyword evidence="7" id="KW-0408">Iron</keyword>
<dbReference type="PANTHER" id="PTHR10134">
    <property type="entry name" value="CYTOCHROME B-C1 COMPLEX SUBUNIT RIESKE, MITOCHONDRIAL"/>
    <property type="match status" value="1"/>
</dbReference>
<protein>
    <submittedName>
        <fullName evidence="13">Ubiquinol-cytochrome c iron-sulfur subunit</fullName>
    </submittedName>
</protein>
<comment type="caution">
    <text evidence="13">The sequence shown here is derived from an EMBL/GenBank/DDBJ whole genome shotgun (WGS) entry which is preliminary data.</text>
</comment>
<evidence type="ECO:0000256" key="2">
    <source>
        <dbReference type="ARBA" id="ARBA00010651"/>
    </source>
</evidence>
<dbReference type="InterPro" id="IPR017941">
    <property type="entry name" value="Rieske_2Fe-2S"/>
</dbReference>
<keyword evidence="5" id="KW-0479">Metal-binding</keyword>
<keyword evidence="9" id="KW-0472">Membrane</keyword>
<evidence type="ECO:0000256" key="3">
    <source>
        <dbReference type="ARBA" id="ARBA00022692"/>
    </source>
</evidence>
<dbReference type="PRINTS" id="PR00162">
    <property type="entry name" value="RIESKE"/>
</dbReference>
<organism evidence="13 14">
    <name type="scientific">Cystoisospora suis</name>
    <dbReference type="NCBI Taxonomy" id="483139"/>
    <lineage>
        <taxon>Eukaryota</taxon>
        <taxon>Sar</taxon>
        <taxon>Alveolata</taxon>
        <taxon>Apicomplexa</taxon>
        <taxon>Conoidasida</taxon>
        <taxon>Coccidia</taxon>
        <taxon>Eucoccidiorida</taxon>
        <taxon>Eimeriorina</taxon>
        <taxon>Sarcocystidae</taxon>
        <taxon>Cystoisospora</taxon>
    </lineage>
</organism>
<evidence type="ECO:0000256" key="8">
    <source>
        <dbReference type="ARBA" id="ARBA00023014"/>
    </source>
</evidence>
<dbReference type="AlphaFoldDB" id="A0A2C6L6R5"/>
<keyword evidence="10" id="KW-1015">Disulfide bond</keyword>
<keyword evidence="3" id="KW-0812">Transmembrane</keyword>
<comment type="similarity">
    <text evidence="2">Belongs to the Rieske iron-sulfur protein family.</text>
</comment>
<evidence type="ECO:0000313" key="14">
    <source>
        <dbReference type="Proteomes" id="UP000221165"/>
    </source>
</evidence>
<dbReference type="InterPro" id="IPR036922">
    <property type="entry name" value="Rieske_2Fe-2S_sf"/>
</dbReference>
<keyword evidence="6" id="KW-1133">Transmembrane helix</keyword>
<dbReference type="CDD" id="cd03470">
    <property type="entry name" value="Rieske_cytochrome_bc1"/>
    <property type="match status" value="1"/>
</dbReference>
<evidence type="ECO:0000256" key="5">
    <source>
        <dbReference type="ARBA" id="ARBA00022723"/>
    </source>
</evidence>
<keyword evidence="14" id="KW-1185">Reference proteome</keyword>
<dbReference type="OrthoDB" id="1637982at2759"/>
<evidence type="ECO:0000313" key="13">
    <source>
        <dbReference type="EMBL" id="PHJ23195.1"/>
    </source>
</evidence>
<dbReference type="InterPro" id="IPR006317">
    <property type="entry name" value="Ubiquinol_cyt_c_Rdtase_Fe-S-su"/>
</dbReference>
<dbReference type="NCBIfam" id="TIGR01416">
    <property type="entry name" value="Rieske_proteo"/>
    <property type="match status" value="1"/>
</dbReference>
<feature type="domain" description="Rieske" evidence="12">
    <location>
        <begin position="320"/>
        <end position="412"/>
    </location>
</feature>
<dbReference type="RefSeq" id="XP_067924872.1">
    <property type="nucleotide sequence ID" value="XM_068063151.1"/>
</dbReference>
<evidence type="ECO:0000256" key="6">
    <source>
        <dbReference type="ARBA" id="ARBA00022989"/>
    </source>
</evidence>
<evidence type="ECO:0000256" key="1">
    <source>
        <dbReference type="ARBA" id="ARBA00004167"/>
    </source>
</evidence>